<dbReference type="AlphaFoldDB" id="A0A0A8Y4M4"/>
<proteinExistence type="predicted"/>
<evidence type="ECO:0000313" key="1">
    <source>
        <dbReference type="EMBL" id="JAD20904.1"/>
    </source>
</evidence>
<organism evidence="1">
    <name type="scientific">Arundo donax</name>
    <name type="common">Giant reed</name>
    <name type="synonym">Donax arundinaceus</name>
    <dbReference type="NCBI Taxonomy" id="35708"/>
    <lineage>
        <taxon>Eukaryota</taxon>
        <taxon>Viridiplantae</taxon>
        <taxon>Streptophyta</taxon>
        <taxon>Embryophyta</taxon>
        <taxon>Tracheophyta</taxon>
        <taxon>Spermatophyta</taxon>
        <taxon>Magnoliopsida</taxon>
        <taxon>Liliopsida</taxon>
        <taxon>Poales</taxon>
        <taxon>Poaceae</taxon>
        <taxon>PACMAD clade</taxon>
        <taxon>Arundinoideae</taxon>
        <taxon>Arundineae</taxon>
        <taxon>Arundo</taxon>
    </lineage>
</organism>
<accession>A0A0A8Y4M4</accession>
<dbReference type="EMBL" id="GBRH01276991">
    <property type="protein sequence ID" value="JAD20904.1"/>
    <property type="molecule type" value="Transcribed_RNA"/>
</dbReference>
<reference evidence="1" key="2">
    <citation type="journal article" date="2015" name="Data Brief">
        <title>Shoot transcriptome of the giant reed, Arundo donax.</title>
        <authorList>
            <person name="Barrero R.A."/>
            <person name="Guerrero F.D."/>
            <person name="Moolhuijzen P."/>
            <person name="Goolsby J.A."/>
            <person name="Tidwell J."/>
            <person name="Bellgard S.E."/>
            <person name="Bellgard M.I."/>
        </authorList>
    </citation>
    <scope>NUCLEOTIDE SEQUENCE</scope>
    <source>
        <tissue evidence="1">Shoot tissue taken approximately 20 cm above the soil surface</tissue>
    </source>
</reference>
<protein>
    <submittedName>
        <fullName evidence="1">Uncharacterized protein</fullName>
    </submittedName>
</protein>
<sequence length="33" mass="3675">MDHSAWLRDSLSVLVDPKNLSGKSTPNLSFFLV</sequence>
<name>A0A0A8Y4M4_ARUDO</name>
<reference evidence="1" key="1">
    <citation type="submission" date="2014-09" db="EMBL/GenBank/DDBJ databases">
        <authorList>
            <person name="Magalhaes I.L.F."/>
            <person name="Oliveira U."/>
            <person name="Santos F.R."/>
            <person name="Vidigal T.H.D.A."/>
            <person name="Brescovit A.D."/>
            <person name="Santos A.J."/>
        </authorList>
    </citation>
    <scope>NUCLEOTIDE SEQUENCE</scope>
    <source>
        <tissue evidence="1">Shoot tissue taken approximately 20 cm above the soil surface</tissue>
    </source>
</reference>